<gene>
    <name evidence="1" type="ORF">C1280_02930</name>
</gene>
<dbReference type="EMBL" id="CP025958">
    <property type="protein sequence ID" value="AWM36064.1"/>
    <property type="molecule type" value="Genomic_DNA"/>
</dbReference>
<reference evidence="1 2" key="1">
    <citation type="submission" date="2018-01" db="EMBL/GenBank/DDBJ databases">
        <title>G. obscuriglobus.</title>
        <authorList>
            <person name="Franke J."/>
            <person name="Blomberg W."/>
            <person name="Selmecki A."/>
        </authorList>
    </citation>
    <scope>NUCLEOTIDE SEQUENCE [LARGE SCALE GENOMIC DNA]</scope>
    <source>
        <strain evidence="1 2">DSM 5831</strain>
    </source>
</reference>
<organism evidence="1 2">
    <name type="scientific">Gemmata obscuriglobus</name>
    <dbReference type="NCBI Taxonomy" id="114"/>
    <lineage>
        <taxon>Bacteria</taxon>
        <taxon>Pseudomonadati</taxon>
        <taxon>Planctomycetota</taxon>
        <taxon>Planctomycetia</taxon>
        <taxon>Gemmatales</taxon>
        <taxon>Gemmataceae</taxon>
        <taxon>Gemmata</taxon>
    </lineage>
</organism>
<accession>A0A2Z3H371</accession>
<sequence length="142" mass="16007">MYEGTYTPGVRHRAGFHPNGAVTVKVGDVKKPVVLVLTSYEPVVWKVEAPKGAVVRVIASGYHKQTVEGLDEKVPVALLSNEAGDKDYFYARRKEAGPNEGDHERAETKRKYDRLVERVRELTKQDIKEFRGEYAGSTFEIK</sequence>
<dbReference type="Proteomes" id="UP000245802">
    <property type="component" value="Chromosome"/>
</dbReference>
<evidence type="ECO:0000313" key="1">
    <source>
        <dbReference type="EMBL" id="AWM36064.1"/>
    </source>
</evidence>
<protein>
    <submittedName>
        <fullName evidence="1">Uncharacterized protein</fullName>
    </submittedName>
</protein>
<dbReference type="AlphaFoldDB" id="A0A2Z3H371"/>
<name>A0A2Z3H371_9BACT</name>
<evidence type="ECO:0000313" key="2">
    <source>
        <dbReference type="Proteomes" id="UP000245802"/>
    </source>
</evidence>
<dbReference type="KEGG" id="gog:C1280_02930"/>
<keyword evidence="2" id="KW-1185">Reference proteome</keyword>
<proteinExistence type="predicted"/>